<name>A0A1T2X757_9BACL</name>
<dbReference type="PANTHER" id="PTHR40446:SF2">
    <property type="entry name" value="N-ACETYLGLUCOSAMINE-1-PHOSPHODIESTER ALPHA-N-ACETYLGLUCOSAMINIDASE"/>
    <property type="match status" value="1"/>
</dbReference>
<evidence type="ECO:0000313" key="3">
    <source>
        <dbReference type="EMBL" id="OPA75672.1"/>
    </source>
</evidence>
<organism evidence="3 4">
    <name type="scientific">Paenibacillus selenitireducens</name>
    <dbReference type="NCBI Taxonomy" id="1324314"/>
    <lineage>
        <taxon>Bacteria</taxon>
        <taxon>Bacillati</taxon>
        <taxon>Bacillota</taxon>
        <taxon>Bacilli</taxon>
        <taxon>Bacillales</taxon>
        <taxon>Paenibacillaceae</taxon>
        <taxon>Paenibacillus</taxon>
    </lineage>
</organism>
<proteinExistence type="predicted"/>
<protein>
    <submittedName>
        <fullName evidence="3">Copper amine oxidase</fullName>
    </submittedName>
</protein>
<dbReference type="AlphaFoldDB" id="A0A1T2X757"/>
<dbReference type="Pfam" id="PF09992">
    <property type="entry name" value="NAGPA"/>
    <property type="match status" value="1"/>
</dbReference>
<dbReference type="EMBL" id="MSZX01000008">
    <property type="protein sequence ID" value="OPA75672.1"/>
    <property type="molecule type" value="Genomic_DNA"/>
</dbReference>
<dbReference type="RefSeq" id="WP_078500991.1">
    <property type="nucleotide sequence ID" value="NZ_MSZX01000008.1"/>
</dbReference>
<gene>
    <name evidence="3" type="ORF">BVG16_20280</name>
</gene>
<reference evidence="3 4" key="1">
    <citation type="submission" date="2017-01" db="EMBL/GenBank/DDBJ databases">
        <title>Genome analysis of Paenibacillus selenitrireducens ES3-24.</title>
        <authorList>
            <person name="Xu D."/>
            <person name="Yao R."/>
            <person name="Zheng S."/>
        </authorList>
    </citation>
    <scope>NUCLEOTIDE SEQUENCE [LARGE SCALE GENOMIC DNA]</scope>
    <source>
        <strain evidence="3 4">ES3-24</strain>
    </source>
</reference>
<dbReference type="SUPFAM" id="SSF55383">
    <property type="entry name" value="Copper amine oxidase, domain N"/>
    <property type="match status" value="1"/>
</dbReference>
<dbReference type="STRING" id="1324314.BVG16_20280"/>
<accession>A0A1T2X757</accession>
<dbReference type="Gene3D" id="3.30.457.10">
    <property type="entry name" value="Copper amine oxidase-like, N-terminal domain"/>
    <property type="match status" value="1"/>
</dbReference>
<keyword evidence="4" id="KW-1185">Reference proteome</keyword>
<dbReference type="OrthoDB" id="9809781at2"/>
<dbReference type="InterPro" id="IPR018711">
    <property type="entry name" value="NAGPA"/>
</dbReference>
<dbReference type="Proteomes" id="UP000190188">
    <property type="component" value="Unassembled WGS sequence"/>
</dbReference>
<comment type="caution">
    <text evidence="3">The sequence shown here is derived from an EMBL/GenBank/DDBJ whole genome shotgun (WGS) entry which is preliminary data.</text>
</comment>
<feature type="domain" description="Copper amine oxidase-like N-terminal" evidence="1">
    <location>
        <begin position="803"/>
        <end position="909"/>
    </location>
</feature>
<evidence type="ECO:0000313" key="4">
    <source>
        <dbReference type="Proteomes" id="UP000190188"/>
    </source>
</evidence>
<dbReference type="InterPro" id="IPR036582">
    <property type="entry name" value="Mao_N_sf"/>
</dbReference>
<dbReference type="InterPro" id="IPR012854">
    <property type="entry name" value="Cu_amine_oxidase-like_N"/>
</dbReference>
<feature type="domain" description="Phosphodiester glycosidase" evidence="2">
    <location>
        <begin position="249"/>
        <end position="438"/>
    </location>
</feature>
<evidence type="ECO:0000259" key="2">
    <source>
        <dbReference type="Pfam" id="PF09992"/>
    </source>
</evidence>
<dbReference type="Pfam" id="PF07833">
    <property type="entry name" value="Cu_amine_oxidN1"/>
    <property type="match status" value="1"/>
</dbReference>
<evidence type="ECO:0000259" key="1">
    <source>
        <dbReference type="Pfam" id="PF07833"/>
    </source>
</evidence>
<dbReference type="PANTHER" id="PTHR40446">
    <property type="entry name" value="N-ACETYLGLUCOSAMINE-1-PHOSPHODIESTER ALPHA-N-ACETYLGLUCOSAMINIDASE"/>
    <property type="match status" value="1"/>
</dbReference>
<sequence length="911" mass="97963">MVQNYNEAVRRGVYVVGKKVFILTVAGALLLQPVWADSTVHAASNSSDSAISTVSKQITKNIVQLQSGMITSGAKMVTYEWSGTRSNKSVKAKVNVIEIDLTNQNVKMDVMTGQNNQFTTTQSVGGMAKETGAVAGTNGDYFSMGTGADRVPMGVEVANNTLMGSPSKLKGMYAFGITQNREPVIDLFGFEGKVTAPDGAFYTLSGVNKAKYTEEPSGAHSHVNAMYLYTSAWKSLSRPTDPSTTPTEVLIENGVVKQISDGSSLPMAVPADGYILRTHGQAAQFIRDHVQIGQALQIDYNLVSGTTQQTVDPNSFQMMIGGHTLLVENGKASAFTRDTSNISGSSAVARTAVGYSKDKKTAYMITVQQNGSSSGMTLKELQNFMVDVGFWKAVNLDGGGSTTLVSRPLGETSTSLAFPTSNGSGSTQRSVVNGLGVFSTAPQGELKGLMVSGQNTLFVGQETNYSLKGYDTYYNPYDTSNLAVNWSSASDAVTWTGQSFKAVKSGTAEVVAKSQNAKTSMKVEVIGGDQINEMKLSNDTGTLEPGASTSTDINVKLKDGRTLSLPASSVKWEFYGFKGSVQGNKVTVNEVNKDAQIGYAVARYDGFSAVMILQSGLTQMWEDFENVSYPIQFTGAPAEVQGSAKVTTGIEGREKSKVLDLQYDMTQAKGKLYAYAELNGTSGKAVDGHPTSMSIDVKGDQSLNWLRAEFVDANNQTAYVDLSKAIDWSDWKTIEVDLSAAKMSYPAKLKRVYVVNVPEGQDERALTGEVAFDNIQFKSPASDGSLLLPAPTVVLQLDNTTAVVNGKNKKIEVAPISKDGTTYVPVKTILDEFGGSAQWDAKAKKVMVLRSTKMIELWVGQKDYIANGVRNTSDVSPLIYKNRTYVPLRLVSEQIGLKVDWDGKNKSITLQ</sequence>